<name>A0A484F580_9EURY</name>
<sequence length="1185" mass="129472">MGFKHHSMTALFAVCIALLLFSGVAAAADTDFVILDPANGIESLYYIEINDDGTCVQPSFNPAIPDGYRSFMGWFKEGSSTPFDFKTDTVISGSVLRAKYSQNYIVLFMDNQNVVIDSYSLAPGEQLHASSVQPTISDKGYSFKHWYLKGSDSGTAFIFPTIVSSSYAGEDGIITFLPTFSNECTLVFISDGTQVAPQTVTNGGYAVKPTSPTRTGYTFKEWTYPDGTTFDFSKPVTESLMLTAKWTGNSVDYTILYWIEDPNTPDKYIPLKIETQKATAGTPVSDLNPDSLGGSVDHATYKSYKSSSPVILGGGGTVVNLYYDLDVYTLIFDLRPNQFTDHSGEVTTSTLKIKGKTYSQTYNTTSELSDGTPYSFTAKMGQEINGLWPSTSSAEYSRDGNVYQKFASWNRNSSTNYVSNRPYLSPEMVNAGSLDVTYLANWAQTAPEHMVHYYFEDLLHEPGTVTYDSKKYVQSPLYSETYYSSSSNLQAKEISGMIALNPDEQEEDPKVFYYDRFTRNIVYVLDGGSFSSGALPSVAGYTKTETEYKAVKWGEHLSYFKPTSDPTKTVDGINYVFQGWTYDADGLLPVNFAADSVAQPTKATGEVLPIYAQWRSSEFTITFYENTGSDKVLATQTGARGDTIDFNAAGLPQIGVSDPDRGVFKGWYWYVSNKLVPYAPDTVITGDTKLYGQWQTGGFTVIYDGNSHIAGTVPTDDNKYDLGVPVTLKPGNGLRLSDVLVFTGWKVKNDDTLYRPGDSLKVTGNMEPGAQYANRNDLVKLTYHSEKSTIEDVSFYVARAKINLAQADLFTADGEYVEYWKDADGKKYECGSPYTVSGSGNKLDLYAVWKSSGYNVSFYAGENGYLNDNKKVVTFSGIQANTLWADAGITVPTPKPSNSLTHYFSHWLKDGDVVDPTSNTHKITGHETYTAVFAEVVEVTVTYHGEPGTFKTTPPSSTYSTTAQIGGLIEDVPEFTDDLPIGYAFDGWYTTSQTLGGPLDSSKKWDLATKKVEGASAIDLYAGWIKASPVSVTYDGNGAEGTAPVDANSPYAINSKVTVLGLGDLSNPGFAFDGWKDQNGVLHDVGSTFTITENMVLTAQWTSSSDKFTVTYDGNGAEGTAPVDANSPYAINSKVTVLGLGDLSNPGFAFDGWEDQNGVLHDVGSTFTITENMVLTAQWTSSSDK</sequence>
<comment type="subcellular location">
    <subcellularLocation>
        <location evidence="1">Cell envelope</location>
    </subcellularLocation>
</comment>
<evidence type="ECO:0000256" key="1">
    <source>
        <dbReference type="ARBA" id="ARBA00004196"/>
    </source>
</evidence>
<comment type="caution">
    <text evidence="2">The sequence shown here is derived from an EMBL/GenBank/DDBJ whole genome shotgun (WGS) entry which is preliminary data.</text>
</comment>
<organism evidence="2 3">
    <name type="scientific">Methanimicrococcus blatticola</name>
    <dbReference type="NCBI Taxonomy" id="91560"/>
    <lineage>
        <taxon>Archaea</taxon>
        <taxon>Methanobacteriati</taxon>
        <taxon>Methanobacteriota</taxon>
        <taxon>Stenosarchaea group</taxon>
        <taxon>Methanomicrobia</taxon>
        <taxon>Methanosarcinales</taxon>
        <taxon>Methanosarcinaceae</taxon>
        <taxon>Methanimicrococcus</taxon>
    </lineage>
</organism>
<dbReference type="Proteomes" id="UP000294855">
    <property type="component" value="Unassembled WGS sequence"/>
</dbReference>
<protein>
    <submittedName>
        <fullName evidence="2">Putative repeat protein (TIGR02543 family)</fullName>
    </submittedName>
</protein>
<dbReference type="NCBIfam" id="TIGR02543">
    <property type="entry name" value="List_Bact_rpt"/>
    <property type="match status" value="2"/>
</dbReference>
<keyword evidence="3" id="KW-1185">Reference proteome</keyword>
<evidence type="ECO:0000313" key="3">
    <source>
        <dbReference type="Proteomes" id="UP000294855"/>
    </source>
</evidence>
<dbReference type="Pfam" id="PF09479">
    <property type="entry name" value="Flg_new"/>
    <property type="match status" value="4"/>
</dbReference>
<dbReference type="InterPro" id="IPR042229">
    <property type="entry name" value="Listeria/Bacterioides_rpt_sf"/>
</dbReference>
<reference evidence="2 3" key="1">
    <citation type="submission" date="2019-03" db="EMBL/GenBank/DDBJ databases">
        <title>Genomic Encyclopedia of Type Strains, Phase IV (KMG-IV): sequencing the most valuable type-strain genomes for metagenomic binning, comparative biology and taxonomic classification.</title>
        <authorList>
            <person name="Goeker M."/>
        </authorList>
    </citation>
    <scope>NUCLEOTIDE SEQUENCE [LARGE SCALE GENOMIC DNA]</scope>
    <source>
        <strain evidence="2 3">DSM 13328</strain>
    </source>
</reference>
<accession>A0A484F580</accession>
<dbReference type="RefSeq" id="WP_166627387.1">
    <property type="nucleotide sequence ID" value="NZ_SNYS01000006.1"/>
</dbReference>
<dbReference type="EMBL" id="SNYS01000006">
    <property type="protein sequence ID" value="TDQ70316.1"/>
    <property type="molecule type" value="Genomic_DNA"/>
</dbReference>
<gene>
    <name evidence="2" type="ORF">C7391_0660</name>
</gene>
<evidence type="ECO:0000313" key="2">
    <source>
        <dbReference type="EMBL" id="TDQ70316.1"/>
    </source>
</evidence>
<dbReference type="Gene3D" id="2.60.40.4270">
    <property type="entry name" value="Listeria-Bacteroides repeat domain"/>
    <property type="match status" value="4"/>
</dbReference>
<proteinExistence type="predicted"/>
<dbReference type="AlphaFoldDB" id="A0A484F580"/>
<dbReference type="InterPro" id="IPR013378">
    <property type="entry name" value="InlB-like_B-rpt"/>
</dbReference>
<feature type="non-terminal residue" evidence="2">
    <location>
        <position position="1185"/>
    </location>
</feature>